<evidence type="ECO:0000313" key="3">
    <source>
        <dbReference type="Proteomes" id="UP000655287"/>
    </source>
</evidence>
<feature type="domain" description="DUF397" evidence="1">
    <location>
        <begin position="17"/>
        <end position="69"/>
    </location>
</feature>
<dbReference type="Pfam" id="PF04149">
    <property type="entry name" value="DUF397"/>
    <property type="match status" value="1"/>
</dbReference>
<dbReference type="AlphaFoldDB" id="A0A919R3Q2"/>
<keyword evidence="3" id="KW-1185">Reference proteome</keyword>
<proteinExistence type="predicted"/>
<name>A0A919R3Q2_9ACTN</name>
<dbReference type="RefSeq" id="WP_203983109.1">
    <property type="nucleotide sequence ID" value="NZ_BOOU01000019.1"/>
</dbReference>
<sequence length="79" mass="8422">MTATGSGAEIDLSQALWRRSSRSGDDGGMCVEAAVNLPGAVAVRDSKSPMRAPLITLPQEWRTFLNAVREEGLHNCPPA</sequence>
<dbReference type="Proteomes" id="UP000655287">
    <property type="component" value="Unassembled WGS sequence"/>
</dbReference>
<organism evidence="2 3">
    <name type="scientific">Sphaerisporangium rufum</name>
    <dbReference type="NCBI Taxonomy" id="1381558"/>
    <lineage>
        <taxon>Bacteria</taxon>
        <taxon>Bacillati</taxon>
        <taxon>Actinomycetota</taxon>
        <taxon>Actinomycetes</taxon>
        <taxon>Streptosporangiales</taxon>
        <taxon>Streptosporangiaceae</taxon>
        <taxon>Sphaerisporangium</taxon>
    </lineage>
</organism>
<dbReference type="EMBL" id="BOOU01000019">
    <property type="protein sequence ID" value="GII76477.1"/>
    <property type="molecule type" value="Genomic_DNA"/>
</dbReference>
<evidence type="ECO:0000313" key="2">
    <source>
        <dbReference type="EMBL" id="GII76477.1"/>
    </source>
</evidence>
<reference evidence="2" key="1">
    <citation type="submission" date="2021-01" db="EMBL/GenBank/DDBJ databases">
        <title>Whole genome shotgun sequence of Sphaerisporangium rufum NBRC 109079.</title>
        <authorList>
            <person name="Komaki H."/>
            <person name="Tamura T."/>
        </authorList>
    </citation>
    <scope>NUCLEOTIDE SEQUENCE</scope>
    <source>
        <strain evidence="2">NBRC 109079</strain>
    </source>
</reference>
<evidence type="ECO:0000259" key="1">
    <source>
        <dbReference type="Pfam" id="PF04149"/>
    </source>
</evidence>
<comment type="caution">
    <text evidence="2">The sequence shown here is derived from an EMBL/GenBank/DDBJ whole genome shotgun (WGS) entry which is preliminary data.</text>
</comment>
<protein>
    <recommendedName>
        <fullName evidence="1">DUF397 domain-containing protein</fullName>
    </recommendedName>
</protein>
<accession>A0A919R3Q2</accession>
<gene>
    <name evidence="2" type="ORF">Sru01_14590</name>
</gene>
<dbReference type="InterPro" id="IPR007278">
    <property type="entry name" value="DUF397"/>
</dbReference>